<accession>A0A4Z0P1Y6</accession>
<dbReference type="EMBL" id="SRLA01000005">
    <property type="protein sequence ID" value="TGE04770.1"/>
    <property type="molecule type" value="Genomic_DNA"/>
</dbReference>
<dbReference type="Proteomes" id="UP000298337">
    <property type="component" value="Unassembled WGS sequence"/>
</dbReference>
<feature type="transmembrane region" description="Helical" evidence="1">
    <location>
        <begin position="32"/>
        <end position="53"/>
    </location>
</feature>
<sequence>MAKAEDLNSNDGQHPQTGAEPRVASLYDYFEITLKTISAVVPALVFLFGIIQYRAQKEVEARQAEKDFRRTIYEKQFDYYTALSDTISRLMVIIMRPQRAVELFNSRDYIRTKENFFHMYYGKINLIESPEVERAIIRFRYNLEKYQQGDDIPESKLRQMGLAVSAECSKSLQKTWGLDSTQFKAKIIK</sequence>
<evidence type="ECO:0000256" key="1">
    <source>
        <dbReference type="SAM" id="Phobius"/>
    </source>
</evidence>
<protein>
    <recommendedName>
        <fullName evidence="4">DUF4760 domain-containing protein</fullName>
    </recommendedName>
</protein>
<keyword evidence="1" id="KW-0812">Transmembrane</keyword>
<name>A0A4Z0P1Y6_9BACT</name>
<dbReference type="RefSeq" id="WP_135436229.1">
    <property type="nucleotide sequence ID" value="NZ_SRLA01000005.1"/>
</dbReference>
<gene>
    <name evidence="2" type="ORF">EU556_21555</name>
</gene>
<keyword evidence="3" id="KW-1185">Reference proteome</keyword>
<dbReference type="AlphaFoldDB" id="A0A4Z0P1Y6"/>
<evidence type="ECO:0000313" key="3">
    <source>
        <dbReference type="Proteomes" id="UP000298337"/>
    </source>
</evidence>
<comment type="caution">
    <text evidence="2">The sequence shown here is derived from an EMBL/GenBank/DDBJ whole genome shotgun (WGS) entry which is preliminary data.</text>
</comment>
<evidence type="ECO:0000313" key="2">
    <source>
        <dbReference type="EMBL" id="TGE04770.1"/>
    </source>
</evidence>
<evidence type="ECO:0008006" key="4">
    <source>
        <dbReference type="Google" id="ProtNLM"/>
    </source>
</evidence>
<reference evidence="2 3" key="1">
    <citation type="submission" date="2019-04" db="EMBL/GenBank/DDBJ databases">
        <authorList>
            <person name="Feng G."/>
            <person name="Zhang J."/>
            <person name="Zhu H."/>
        </authorList>
    </citation>
    <scope>NUCLEOTIDE SEQUENCE [LARGE SCALE GENOMIC DNA]</scope>
    <source>
        <strain evidence="2 3">92R-1</strain>
    </source>
</reference>
<organism evidence="2 3">
    <name type="scientific">Hymenobacter fodinae</name>
    <dbReference type="NCBI Taxonomy" id="2510796"/>
    <lineage>
        <taxon>Bacteria</taxon>
        <taxon>Pseudomonadati</taxon>
        <taxon>Bacteroidota</taxon>
        <taxon>Cytophagia</taxon>
        <taxon>Cytophagales</taxon>
        <taxon>Hymenobacteraceae</taxon>
        <taxon>Hymenobacter</taxon>
    </lineage>
</organism>
<keyword evidence="1" id="KW-0472">Membrane</keyword>
<proteinExistence type="predicted"/>
<keyword evidence="1" id="KW-1133">Transmembrane helix</keyword>